<dbReference type="InParanoid" id="A0A6P7GM75"/>
<gene>
    <name evidence="1" type="primary">LOC114344357</name>
</gene>
<dbReference type="RefSeq" id="XP_028150996.1">
    <property type="nucleotide sequence ID" value="XM_028295195.1"/>
</dbReference>
<name>A0A6P7GM75_DIAVI</name>
<protein>
    <submittedName>
        <fullName evidence="1">Uncharacterized protein LOC114344357</fullName>
    </submittedName>
</protein>
<organism evidence="1">
    <name type="scientific">Diabrotica virgifera virgifera</name>
    <name type="common">western corn rootworm</name>
    <dbReference type="NCBI Taxonomy" id="50390"/>
    <lineage>
        <taxon>Eukaryota</taxon>
        <taxon>Metazoa</taxon>
        <taxon>Ecdysozoa</taxon>
        <taxon>Arthropoda</taxon>
        <taxon>Hexapoda</taxon>
        <taxon>Insecta</taxon>
        <taxon>Pterygota</taxon>
        <taxon>Neoptera</taxon>
        <taxon>Endopterygota</taxon>
        <taxon>Coleoptera</taxon>
        <taxon>Polyphaga</taxon>
        <taxon>Cucujiformia</taxon>
        <taxon>Chrysomeloidea</taxon>
        <taxon>Chrysomelidae</taxon>
        <taxon>Galerucinae</taxon>
        <taxon>Diabroticina</taxon>
        <taxon>Diabroticites</taxon>
        <taxon>Diabrotica</taxon>
    </lineage>
</organism>
<sequence length="452" mass="51168">MNEFSEDTSKQCRFCSAKKLLITLKRKTDVKIRKLIEVTIGIKIDENDYYNNVCLNCITFAYNIHVYKENTQIREDKLKGFLKERNMHQTHKSPVKPTKNNNLYNVCIDISSIGDWIKDRRQDLLKHCDNAILLKNRPLQKISIGIQVGKSNSTVAVQTELCTKNKGVQVKNCNSSVAAVQTKLLTTDIGIQVKDCNSSAAVQTERYTMDVGIQGEDCNSNAVVPLKPDTMDIGIQVKNCISSVALQTELSAMDFNNKLCNEIPFNSVCMQIDDFQLKKRKLNDVSEEYLKSLKLIKVDEQMIHQNDSCEITTPRHTRRRAMEKAAEPLTVETTSLSNMHNDSIHIKTSPRSNTPVNSVSESLLIPYTGENLVLCTICDAAVAPKTLKKHERIHRKCSICKKSFRTVKKFKDHRTECLGGIITRGMTISLNRLETLEEIMKQHPNVLPSGHN</sequence>
<dbReference type="AlphaFoldDB" id="A0A6P7GM75"/>
<accession>A0A6P7GM75</accession>
<reference evidence="1" key="1">
    <citation type="submission" date="2025-08" db="UniProtKB">
        <authorList>
            <consortium name="RefSeq"/>
        </authorList>
    </citation>
    <scope>IDENTIFICATION</scope>
    <source>
        <tissue evidence="1">Whole insect</tissue>
    </source>
</reference>
<proteinExistence type="predicted"/>
<evidence type="ECO:0000313" key="1">
    <source>
        <dbReference type="RefSeq" id="XP_028150996.1"/>
    </source>
</evidence>